<dbReference type="InterPro" id="IPR036264">
    <property type="entry name" value="Bact_exopeptidase_dim_dom"/>
</dbReference>
<feature type="binding site" evidence="3">
    <location>
        <position position="169"/>
    </location>
    <ligand>
        <name>Mn(2+)</name>
        <dbReference type="ChEBI" id="CHEBI:29035"/>
        <label>2</label>
    </ligand>
</feature>
<dbReference type="EMBL" id="LGTL01000023">
    <property type="protein sequence ID" value="KPA75703.1"/>
    <property type="molecule type" value="Genomic_DNA"/>
</dbReference>
<proteinExistence type="inferred from homology"/>
<dbReference type="Proteomes" id="UP000037923">
    <property type="component" value="Unassembled WGS sequence"/>
</dbReference>
<sequence length="406" mass="43084">MADFDKLMAECSAAKDAIIGWRRHLHAHPELSFEEHETVAYIRSVLEGFGCAALSMSNPVPTALVADLVGGAGAGPIIALRADIDALPLHEETDVPFKSQRANVMHACGHDTHTAMLLGAAKVLCAHAAEISGTVRFVFQHAEELPPGGAVELVKLGVMEGVKYILGMHMAPNLPAGCVSVKSGPFTSMTDSFTIWVRGRGGHASTPQLLVDPVPIAAEVVTALQTIVARKVDPKVAPVVSIPTMTTGPNESHNVIPDEVKLMGTVRSQDVGVRKAVHDSIEAVVKGITAAHGAEYKMEYLYGYDMVVNDPAVTDVVRKVARRALGSAESVIEMPHAVYGGEDFSGYLTAAPGCFLWCGCGDMSCLTGPVEGLHTCRFKVNEDALTCGSRVHTAFVYHYLMSGASS</sequence>
<dbReference type="GeneID" id="26908544"/>
<evidence type="ECO:0000256" key="3">
    <source>
        <dbReference type="PIRSR" id="PIRSR005962-1"/>
    </source>
</evidence>
<evidence type="ECO:0000256" key="2">
    <source>
        <dbReference type="ARBA" id="ARBA00022801"/>
    </source>
</evidence>
<dbReference type="SUPFAM" id="SSF53187">
    <property type="entry name" value="Zn-dependent exopeptidases"/>
    <property type="match status" value="1"/>
</dbReference>
<feature type="domain" description="Peptidase M20 dimerisation" evidence="4">
    <location>
        <begin position="192"/>
        <end position="286"/>
    </location>
</feature>
<reference evidence="5 6" key="1">
    <citation type="submission" date="2015-07" db="EMBL/GenBank/DDBJ databases">
        <title>High-quality genome of monoxenous trypanosomatid Leptomonas pyrrhocoris.</title>
        <authorList>
            <person name="Flegontov P."/>
            <person name="Butenko A."/>
            <person name="Firsov S."/>
            <person name="Vlcek C."/>
            <person name="Logacheva M.D."/>
            <person name="Field M."/>
            <person name="Filatov D."/>
            <person name="Flegontova O."/>
            <person name="Gerasimov E."/>
            <person name="Jackson A.P."/>
            <person name="Kelly S."/>
            <person name="Opperdoes F."/>
            <person name="O'Reilly A."/>
            <person name="Votypka J."/>
            <person name="Yurchenko V."/>
            <person name="Lukes J."/>
        </authorList>
    </citation>
    <scope>NUCLEOTIDE SEQUENCE [LARGE SCALE GENOMIC DNA]</scope>
    <source>
        <strain evidence="5">H10</strain>
    </source>
</reference>
<comment type="caution">
    <text evidence="5">The sequence shown here is derived from an EMBL/GenBank/DDBJ whole genome shotgun (WGS) entry which is preliminary data.</text>
</comment>
<dbReference type="AlphaFoldDB" id="A0A0M9FTH7"/>
<dbReference type="SUPFAM" id="SSF55031">
    <property type="entry name" value="Bacterial exopeptidase dimerisation domain"/>
    <property type="match status" value="1"/>
</dbReference>
<evidence type="ECO:0000313" key="6">
    <source>
        <dbReference type="Proteomes" id="UP000037923"/>
    </source>
</evidence>
<protein>
    <submittedName>
        <fullName evidence="5">Putative Aminoacylase putativen-acyl-l-amino acid amidohydrolase</fullName>
    </submittedName>
</protein>
<keyword evidence="6" id="KW-1185">Reference proteome</keyword>
<dbReference type="VEuPathDB" id="TriTrypDB:LpyrH10_23_0440"/>
<dbReference type="PANTHER" id="PTHR11014">
    <property type="entry name" value="PEPTIDASE M20 FAMILY MEMBER"/>
    <property type="match status" value="1"/>
</dbReference>
<dbReference type="RefSeq" id="XP_015654142.1">
    <property type="nucleotide sequence ID" value="XM_015807193.1"/>
</dbReference>
<dbReference type="InterPro" id="IPR011650">
    <property type="entry name" value="Peptidase_M20_dimer"/>
</dbReference>
<feature type="binding site" evidence="3">
    <location>
        <position position="144"/>
    </location>
    <ligand>
        <name>Mn(2+)</name>
        <dbReference type="ChEBI" id="CHEBI:29035"/>
        <label>2</label>
    </ligand>
</feature>
<comment type="similarity">
    <text evidence="1">Belongs to the peptidase M20 family.</text>
</comment>
<evidence type="ECO:0000313" key="5">
    <source>
        <dbReference type="EMBL" id="KPA75703.1"/>
    </source>
</evidence>
<keyword evidence="3" id="KW-0464">Manganese</keyword>
<keyword evidence="2 5" id="KW-0378">Hydrolase</keyword>
<dbReference type="InterPro" id="IPR017439">
    <property type="entry name" value="Amidohydrolase"/>
</dbReference>
<dbReference type="Pfam" id="PF07687">
    <property type="entry name" value="M20_dimer"/>
    <property type="match status" value="1"/>
</dbReference>
<dbReference type="GO" id="GO:0016787">
    <property type="term" value="F:hydrolase activity"/>
    <property type="evidence" value="ECO:0007669"/>
    <property type="project" value="UniProtKB-KW"/>
</dbReference>
<dbReference type="PANTHER" id="PTHR11014:SF63">
    <property type="entry name" value="METALLOPEPTIDASE, PUTATIVE (AFU_ORTHOLOGUE AFUA_6G09600)-RELATED"/>
    <property type="match status" value="1"/>
</dbReference>
<feature type="binding site" evidence="3">
    <location>
        <position position="374"/>
    </location>
    <ligand>
        <name>Mn(2+)</name>
        <dbReference type="ChEBI" id="CHEBI:29035"/>
        <label>2</label>
    </ligand>
</feature>
<dbReference type="PIRSF" id="PIRSF005962">
    <property type="entry name" value="Pept_M20D_amidohydro"/>
    <property type="match status" value="1"/>
</dbReference>
<comment type="cofactor">
    <cofactor evidence="3">
        <name>Mn(2+)</name>
        <dbReference type="ChEBI" id="CHEBI:29035"/>
    </cofactor>
    <text evidence="3">The Mn(2+) ion enhances activity.</text>
</comment>
<organism evidence="5 6">
    <name type="scientific">Leptomonas pyrrhocoris</name>
    <name type="common">Firebug parasite</name>
    <dbReference type="NCBI Taxonomy" id="157538"/>
    <lineage>
        <taxon>Eukaryota</taxon>
        <taxon>Discoba</taxon>
        <taxon>Euglenozoa</taxon>
        <taxon>Kinetoplastea</taxon>
        <taxon>Metakinetoplastina</taxon>
        <taxon>Trypanosomatida</taxon>
        <taxon>Trypanosomatidae</taxon>
        <taxon>Leishmaniinae</taxon>
        <taxon>Leptomonas</taxon>
    </lineage>
</organism>
<dbReference type="Gene3D" id="3.30.70.360">
    <property type="match status" value="1"/>
</dbReference>
<accession>A0A0M9FTH7</accession>
<dbReference type="NCBIfam" id="TIGR01891">
    <property type="entry name" value="amidohydrolases"/>
    <property type="match status" value="1"/>
</dbReference>
<dbReference type="FunFam" id="3.30.70.360:FF:000014">
    <property type="entry name" value="N-acyl-L-amino acid amidohydrolase"/>
    <property type="match status" value="1"/>
</dbReference>
<feature type="binding site" evidence="3">
    <location>
        <position position="108"/>
    </location>
    <ligand>
        <name>Mn(2+)</name>
        <dbReference type="ChEBI" id="CHEBI:29035"/>
        <label>2</label>
    </ligand>
</feature>
<dbReference type="Pfam" id="PF01546">
    <property type="entry name" value="Peptidase_M20"/>
    <property type="match status" value="1"/>
</dbReference>
<dbReference type="InterPro" id="IPR002933">
    <property type="entry name" value="Peptidase_M20"/>
</dbReference>
<dbReference type="Gene3D" id="3.40.630.10">
    <property type="entry name" value="Zn peptidases"/>
    <property type="match status" value="1"/>
</dbReference>
<dbReference type="RefSeq" id="XP_015654141.1">
    <property type="nucleotide sequence ID" value="XM_015807192.1"/>
</dbReference>
<gene>
    <name evidence="5" type="ORF">ABB37_08259</name>
</gene>
<dbReference type="GO" id="GO:0046872">
    <property type="term" value="F:metal ion binding"/>
    <property type="evidence" value="ECO:0007669"/>
    <property type="project" value="UniProtKB-KW"/>
</dbReference>
<name>A0A0M9FTH7_LEPPY</name>
<keyword evidence="3" id="KW-0479">Metal-binding</keyword>
<evidence type="ECO:0000256" key="1">
    <source>
        <dbReference type="ARBA" id="ARBA00006153"/>
    </source>
</evidence>
<feature type="binding site" evidence="3">
    <location>
        <position position="110"/>
    </location>
    <ligand>
        <name>Mn(2+)</name>
        <dbReference type="ChEBI" id="CHEBI:29035"/>
        <label>2</label>
    </ligand>
</feature>
<dbReference type="OrthoDB" id="6119954at2759"/>
<dbReference type="OMA" id="VCAQIVI"/>
<dbReference type="EMBL" id="LGTL01000023">
    <property type="protein sequence ID" value="KPA75702.1"/>
    <property type="molecule type" value="Genomic_DNA"/>
</dbReference>
<evidence type="ECO:0000259" key="4">
    <source>
        <dbReference type="Pfam" id="PF07687"/>
    </source>
</evidence>